<sequence>MIDMSYIMGFIGVAVGLIIGILIYSEVEAAIDCPPVATNPDGNEACTRAKQIAWTVISILPISMFFALFAIFGGFSRQTA</sequence>
<dbReference type="AlphaFoldDB" id="A0A382NFR8"/>
<evidence type="ECO:0000256" key="1">
    <source>
        <dbReference type="SAM" id="Phobius"/>
    </source>
</evidence>
<feature type="transmembrane region" description="Helical" evidence="1">
    <location>
        <begin position="7"/>
        <end position="25"/>
    </location>
</feature>
<name>A0A382NFR8_9ZZZZ</name>
<keyword evidence="1" id="KW-1133">Transmembrane helix</keyword>
<organism evidence="3">
    <name type="scientific">marine metagenome</name>
    <dbReference type="NCBI Taxonomy" id="408172"/>
    <lineage>
        <taxon>unclassified sequences</taxon>
        <taxon>metagenomes</taxon>
        <taxon>ecological metagenomes</taxon>
    </lineage>
</organism>
<evidence type="ECO:0000313" key="2">
    <source>
        <dbReference type="EMBL" id="SVB40138.1"/>
    </source>
</evidence>
<keyword evidence="1" id="KW-0472">Membrane</keyword>
<dbReference type="EMBL" id="UINC01100180">
    <property type="protein sequence ID" value="SVC60039.1"/>
    <property type="molecule type" value="Genomic_DNA"/>
</dbReference>
<feature type="transmembrane region" description="Helical" evidence="1">
    <location>
        <begin position="52"/>
        <end position="75"/>
    </location>
</feature>
<evidence type="ECO:0000313" key="3">
    <source>
        <dbReference type="EMBL" id="SVC60039.1"/>
    </source>
</evidence>
<reference evidence="3" key="1">
    <citation type="submission" date="2018-05" db="EMBL/GenBank/DDBJ databases">
        <authorList>
            <person name="Lanie J.A."/>
            <person name="Ng W.-L."/>
            <person name="Kazmierczak K.M."/>
            <person name="Andrzejewski T.M."/>
            <person name="Davidsen T.M."/>
            <person name="Wayne K.J."/>
            <person name="Tettelin H."/>
            <person name="Glass J.I."/>
            <person name="Rusch D."/>
            <person name="Podicherti R."/>
            <person name="Tsui H.-C.T."/>
            <person name="Winkler M.E."/>
        </authorList>
    </citation>
    <scope>NUCLEOTIDE SEQUENCE</scope>
</reference>
<dbReference type="EMBL" id="UINC01040367">
    <property type="protein sequence ID" value="SVB40138.1"/>
    <property type="molecule type" value="Genomic_DNA"/>
</dbReference>
<accession>A0A382NFR8</accession>
<keyword evidence="1" id="KW-0812">Transmembrane</keyword>
<protein>
    <submittedName>
        <fullName evidence="3">Uncharacterized protein</fullName>
    </submittedName>
</protein>
<gene>
    <name evidence="2" type="ORF">METZ01_LOCUS192992</name>
    <name evidence="3" type="ORF">METZ01_LOCUS312893</name>
</gene>
<proteinExistence type="predicted"/>